<evidence type="ECO:0000256" key="4">
    <source>
        <dbReference type="ARBA" id="ARBA00022777"/>
    </source>
</evidence>
<dbReference type="GO" id="GO:0005524">
    <property type="term" value="F:ATP binding"/>
    <property type="evidence" value="ECO:0007669"/>
    <property type="project" value="InterPro"/>
</dbReference>
<sequence>MIPPTTTGNTQPNGRKVNNNGSSQLKRWSRARVVRSGRKLKEHHNNTETEDVVDHQTTTDIIHNDDISSSGCYCSSEDGGNRSRGGGGGEMEEVRGGKEIYMVSDGSGWTAEHSVNAALGQFEHLWLIVVVLSILACSLGRMKGKDLEGYVKELDSYQLNAWSNSIPIPSRANATLVL</sequence>
<keyword evidence="2" id="KW-0808">Transferase</keyword>
<accession>A0AA38WTA2</accession>
<dbReference type="PANTHER" id="PTHR31756:SF3">
    <property type="entry name" value="PYRUVATE, PHOSPHATE DIKINASE REGULATORY PROTEIN 1, CHLOROPLASTIC"/>
    <property type="match status" value="1"/>
</dbReference>
<protein>
    <submittedName>
        <fullName evidence="6">Uncharacterized protein</fullName>
    </submittedName>
</protein>
<keyword evidence="7" id="KW-1185">Reference proteome</keyword>
<evidence type="ECO:0000313" key="7">
    <source>
        <dbReference type="Proteomes" id="UP001172457"/>
    </source>
</evidence>
<dbReference type="Proteomes" id="UP001172457">
    <property type="component" value="Chromosome 1"/>
</dbReference>
<feature type="compositionally biased region" description="Low complexity" evidence="5">
    <location>
        <begin position="1"/>
        <end position="14"/>
    </location>
</feature>
<keyword evidence="4" id="KW-0418">Kinase</keyword>
<feature type="region of interest" description="Disordered" evidence="5">
    <location>
        <begin position="74"/>
        <end position="93"/>
    </location>
</feature>
<evidence type="ECO:0000256" key="1">
    <source>
        <dbReference type="ARBA" id="ARBA00022527"/>
    </source>
</evidence>
<reference evidence="6" key="1">
    <citation type="submission" date="2023-03" db="EMBL/GenBank/DDBJ databases">
        <title>Chromosome-scale reference genome and RAD-based genetic map of yellow starthistle (Centaurea solstitialis) reveal putative structural variation and QTLs associated with invader traits.</title>
        <authorList>
            <person name="Reatini B."/>
            <person name="Cang F.A."/>
            <person name="Jiang Q."/>
            <person name="Mckibben M.T.W."/>
            <person name="Barker M.S."/>
            <person name="Rieseberg L.H."/>
            <person name="Dlugosch K.M."/>
        </authorList>
    </citation>
    <scope>NUCLEOTIDE SEQUENCE</scope>
    <source>
        <strain evidence="6">CAN-66</strain>
        <tissue evidence="6">Leaf</tissue>
    </source>
</reference>
<keyword evidence="3" id="KW-0547">Nucleotide-binding</keyword>
<feature type="compositionally biased region" description="Polar residues" evidence="5">
    <location>
        <begin position="16"/>
        <end position="26"/>
    </location>
</feature>
<dbReference type="EMBL" id="JARYMX010000001">
    <property type="protein sequence ID" value="KAJ9566600.1"/>
    <property type="molecule type" value="Genomic_DNA"/>
</dbReference>
<evidence type="ECO:0000256" key="3">
    <source>
        <dbReference type="ARBA" id="ARBA00022741"/>
    </source>
</evidence>
<name>A0AA38WTA2_9ASTR</name>
<dbReference type="PANTHER" id="PTHR31756">
    <property type="entry name" value="PYRUVATE, PHOSPHATE DIKINASE REGULATORY PROTEIN 1, CHLOROPLASTIC"/>
    <property type="match status" value="1"/>
</dbReference>
<keyword evidence="1" id="KW-0723">Serine/threonine-protein kinase</keyword>
<dbReference type="AlphaFoldDB" id="A0AA38WTA2"/>
<comment type="caution">
    <text evidence="6">The sequence shown here is derived from an EMBL/GenBank/DDBJ whole genome shotgun (WGS) entry which is preliminary data.</text>
</comment>
<evidence type="ECO:0000256" key="2">
    <source>
        <dbReference type="ARBA" id="ARBA00022679"/>
    </source>
</evidence>
<feature type="region of interest" description="Disordered" evidence="5">
    <location>
        <begin position="1"/>
        <end position="31"/>
    </location>
</feature>
<evidence type="ECO:0000313" key="6">
    <source>
        <dbReference type="EMBL" id="KAJ9566600.1"/>
    </source>
</evidence>
<organism evidence="6 7">
    <name type="scientific">Centaurea solstitialis</name>
    <name type="common">yellow star-thistle</name>
    <dbReference type="NCBI Taxonomy" id="347529"/>
    <lineage>
        <taxon>Eukaryota</taxon>
        <taxon>Viridiplantae</taxon>
        <taxon>Streptophyta</taxon>
        <taxon>Embryophyta</taxon>
        <taxon>Tracheophyta</taxon>
        <taxon>Spermatophyta</taxon>
        <taxon>Magnoliopsida</taxon>
        <taxon>eudicotyledons</taxon>
        <taxon>Gunneridae</taxon>
        <taxon>Pentapetalae</taxon>
        <taxon>asterids</taxon>
        <taxon>campanulids</taxon>
        <taxon>Asterales</taxon>
        <taxon>Asteraceae</taxon>
        <taxon>Carduoideae</taxon>
        <taxon>Cardueae</taxon>
        <taxon>Centaureinae</taxon>
        <taxon>Centaurea</taxon>
    </lineage>
</organism>
<proteinExistence type="predicted"/>
<dbReference type="GO" id="GO:0004674">
    <property type="term" value="F:protein serine/threonine kinase activity"/>
    <property type="evidence" value="ECO:0007669"/>
    <property type="project" value="UniProtKB-KW"/>
</dbReference>
<dbReference type="InterPro" id="IPR005177">
    <property type="entry name" value="Kinase-pyrophosphorylase"/>
</dbReference>
<gene>
    <name evidence="6" type="ORF">OSB04_002566</name>
</gene>
<evidence type="ECO:0000256" key="5">
    <source>
        <dbReference type="SAM" id="MobiDB-lite"/>
    </source>
</evidence>